<dbReference type="PANTHER" id="PTHR34301">
    <property type="entry name" value="DNA-BINDING PROTEIN-RELATED"/>
    <property type="match status" value="1"/>
</dbReference>
<feature type="domain" description="ATPase" evidence="1">
    <location>
        <begin position="15"/>
        <end position="254"/>
    </location>
</feature>
<dbReference type="Proteomes" id="UP000077339">
    <property type="component" value="Unassembled WGS sequence"/>
</dbReference>
<evidence type="ECO:0000259" key="1">
    <source>
        <dbReference type="Pfam" id="PF01637"/>
    </source>
</evidence>
<dbReference type="InterPro" id="IPR011579">
    <property type="entry name" value="ATPase_dom"/>
</dbReference>
<dbReference type="STRING" id="1453497.AT15_02010"/>
<name>A0A176JZF8_9BACT</name>
<dbReference type="Pfam" id="PF21100">
    <property type="entry name" value="WHD_MCM"/>
    <property type="match status" value="1"/>
</dbReference>
<evidence type="ECO:0000313" key="3">
    <source>
        <dbReference type="EMBL" id="OAA29471.1"/>
    </source>
</evidence>
<dbReference type="GO" id="GO:0005524">
    <property type="term" value="F:ATP binding"/>
    <property type="evidence" value="ECO:0007669"/>
    <property type="project" value="InterPro"/>
</dbReference>
<dbReference type="SUPFAM" id="SSF46785">
    <property type="entry name" value="Winged helix' DNA-binding domain"/>
    <property type="match status" value="1"/>
</dbReference>
<dbReference type="EMBL" id="JFHK01000018">
    <property type="protein sequence ID" value="OAA29471.1"/>
    <property type="molecule type" value="Genomic_DNA"/>
</dbReference>
<comment type="caution">
    <text evidence="3">The sequence shown here is derived from an EMBL/GenBank/DDBJ whole genome shotgun (WGS) entry which is preliminary data.</text>
</comment>
<organism evidence="3 4">
    <name type="scientific">Kosmotoga arenicorallina S304</name>
    <dbReference type="NCBI Taxonomy" id="1453497"/>
    <lineage>
        <taxon>Bacteria</taxon>
        <taxon>Thermotogati</taxon>
        <taxon>Thermotogota</taxon>
        <taxon>Thermotogae</taxon>
        <taxon>Kosmotogales</taxon>
        <taxon>Kosmotogaceae</taxon>
        <taxon>Kosmotoga</taxon>
    </lineage>
</organism>
<dbReference type="Gene3D" id="3.40.50.300">
    <property type="entry name" value="P-loop containing nucleotide triphosphate hydrolases"/>
    <property type="match status" value="1"/>
</dbReference>
<evidence type="ECO:0000259" key="2">
    <source>
        <dbReference type="Pfam" id="PF21100"/>
    </source>
</evidence>
<dbReference type="OrthoDB" id="36748at2"/>
<dbReference type="RefSeq" id="WP_068348159.1">
    <property type="nucleotide sequence ID" value="NZ_JFHK01000018.1"/>
</dbReference>
<dbReference type="InterPro" id="IPR036388">
    <property type="entry name" value="WH-like_DNA-bd_sf"/>
</dbReference>
<dbReference type="SUPFAM" id="SSF52540">
    <property type="entry name" value="P-loop containing nucleoside triphosphate hydrolases"/>
    <property type="match status" value="1"/>
</dbReference>
<dbReference type="PATRIC" id="fig|1453497.3.peg.400"/>
<sequence>MLFDTRPKTKLEDLFDRIDERKAFEDALYNYPLVIVTGLRRVGKSSLIKAMLNELQEISIFLDGRSLYSSSGGNITHFHLISQIESELARVSLKYKIVKFLKELRGVSIKGNSITLIRKELDLSSLMERLNEFAAKNGKNIILYIDEAQYLKYYGSRGGKDLLTLLAFIYDNLHNTKLVITGSEIGLLHDFLKLSDYESPLYGRAYSEICIEPFKRKTSIEFLKKGFAQINLPVSFDIEEVVNILDGIPGYLVLFGVKYREFLDVKEAIEKVFNYLSGMISSELKELEKRSPRYLKILKHIAAGVDSWAGLKRLLIASGDIVGDSRLYEALNILQQTSWIKKADGKYNIVDPVLKRVINGISE</sequence>
<dbReference type="AlphaFoldDB" id="A0A176JZF8"/>
<dbReference type="PANTHER" id="PTHR34301:SF8">
    <property type="entry name" value="ATPASE DOMAIN-CONTAINING PROTEIN"/>
    <property type="match status" value="1"/>
</dbReference>
<dbReference type="Gene3D" id="1.10.10.10">
    <property type="entry name" value="Winged helix-like DNA-binding domain superfamily/Winged helix DNA-binding domain"/>
    <property type="match status" value="1"/>
</dbReference>
<evidence type="ECO:0000313" key="4">
    <source>
        <dbReference type="Proteomes" id="UP000077339"/>
    </source>
</evidence>
<dbReference type="InterPro" id="IPR027417">
    <property type="entry name" value="P-loop_NTPase"/>
</dbReference>
<protein>
    <submittedName>
        <fullName evidence="3">ATPase AAA</fullName>
    </submittedName>
</protein>
<gene>
    <name evidence="3" type="ORF">AT15_02010</name>
</gene>
<feature type="domain" description="MCM C-terminal" evidence="2">
    <location>
        <begin position="288"/>
        <end position="348"/>
    </location>
</feature>
<keyword evidence="4" id="KW-1185">Reference proteome</keyword>
<dbReference type="Gene3D" id="1.10.8.60">
    <property type="match status" value="1"/>
</dbReference>
<dbReference type="Pfam" id="PF01637">
    <property type="entry name" value="ATPase_2"/>
    <property type="match status" value="1"/>
</dbReference>
<reference evidence="3 4" key="1">
    <citation type="submission" date="2014-02" db="EMBL/GenBank/DDBJ databases">
        <title>Kosmotoga genome sequencing.</title>
        <authorList>
            <person name="Pollo S.M."/>
            <person name="Charchuk R."/>
            <person name="Nesbo C.L."/>
        </authorList>
    </citation>
    <scope>NUCLEOTIDE SEQUENCE [LARGE SCALE GENOMIC DNA]</scope>
    <source>
        <strain evidence="3 4">S304</strain>
    </source>
</reference>
<dbReference type="InterPro" id="IPR048907">
    <property type="entry name" value="WHD_MCM_arc"/>
</dbReference>
<dbReference type="InterPro" id="IPR036390">
    <property type="entry name" value="WH_DNA-bd_sf"/>
</dbReference>
<proteinExistence type="predicted"/>
<accession>A0A176JZF8</accession>